<feature type="compositionally biased region" description="Low complexity" evidence="1">
    <location>
        <begin position="330"/>
        <end position="341"/>
    </location>
</feature>
<organism evidence="2 3">
    <name type="scientific">Gigaspora rosea</name>
    <dbReference type="NCBI Taxonomy" id="44941"/>
    <lineage>
        <taxon>Eukaryota</taxon>
        <taxon>Fungi</taxon>
        <taxon>Fungi incertae sedis</taxon>
        <taxon>Mucoromycota</taxon>
        <taxon>Glomeromycotina</taxon>
        <taxon>Glomeromycetes</taxon>
        <taxon>Diversisporales</taxon>
        <taxon>Gigasporaceae</taxon>
        <taxon>Gigaspora</taxon>
    </lineage>
</organism>
<dbReference type="Proteomes" id="UP000266673">
    <property type="component" value="Unassembled WGS sequence"/>
</dbReference>
<feature type="compositionally biased region" description="Basic and acidic residues" evidence="1">
    <location>
        <begin position="360"/>
        <end position="370"/>
    </location>
</feature>
<keyword evidence="3" id="KW-1185">Reference proteome</keyword>
<evidence type="ECO:0000313" key="3">
    <source>
        <dbReference type="Proteomes" id="UP000266673"/>
    </source>
</evidence>
<dbReference type="EMBL" id="QKWP01000112">
    <property type="protein sequence ID" value="RIB27039.1"/>
    <property type="molecule type" value="Genomic_DNA"/>
</dbReference>
<feature type="compositionally biased region" description="Acidic residues" evidence="1">
    <location>
        <begin position="346"/>
        <end position="359"/>
    </location>
</feature>
<dbReference type="AlphaFoldDB" id="A0A397W189"/>
<feature type="compositionally biased region" description="Acidic residues" evidence="1">
    <location>
        <begin position="385"/>
        <end position="394"/>
    </location>
</feature>
<gene>
    <name evidence="2" type="ORF">C2G38_2161560</name>
</gene>
<comment type="caution">
    <text evidence="2">The sequence shown here is derived from an EMBL/GenBank/DDBJ whole genome shotgun (WGS) entry which is preliminary data.</text>
</comment>
<protein>
    <submittedName>
        <fullName evidence="2">Uncharacterized protein</fullName>
    </submittedName>
</protein>
<feature type="region of interest" description="Disordered" evidence="1">
    <location>
        <begin position="330"/>
        <end position="394"/>
    </location>
</feature>
<reference evidence="2 3" key="1">
    <citation type="submission" date="2018-06" db="EMBL/GenBank/DDBJ databases">
        <title>Comparative genomics reveals the genomic features of Rhizophagus irregularis, R. cerebriforme, R. diaphanum and Gigaspora rosea, and their symbiotic lifestyle signature.</title>
        <authorList>
            <person name="Morin E."/>
            <person name="San Clemente H."/>
            <person name="Chen E.C.H."/>
            <person name="De La Providencia I."/>
            <person name="Hainaut M."/>
            <person name="Kuo A."/>
            <person name="Kohler A."/>
            <person name="Murat C."/>
            <person name="Tang N."/>
            <person name="Roy S."/>
            <person name="Loubradou J."/>
            <person name="Henrissat B."/>
            <person name="Grigoriev I.V."/>
            <person name="Corradi N."/>
            <person name="Roux C."/>
            <person name="Martin F.M."/>
        </authorList>
    </citation>
    <scope>NUCLEOTIDE SEQUENCE [LARGE SCALE GENOMIC DNA]</scope>
    <source>
        <strain evidence="2 3">DAOM 194757</strain>
    </source>
</reference>
<evidence type="ECO:0000313" key="2">
    <source>
        <dbReference type="EMBL" id="RIB27039.1"/>
    </source>
</evidence>
<sequence length="394" mass="45218">MPQLFFVMKKNLPSNSVILQTLFFLITNTPLQSWRTCFPVAAVERDKQVVISKNSTFTVGDHDYTKAGIVPSVTMICDIPDLLMNTSTAFLEESRRMHNVNFEFGLQYVGLMRRKMEDNLEKLMNKANAILVRDIFEHQSLKEVPFKTYDAPQLKEFMDHCCFARHYFFSIKKCGKIGCLICRPYRCTPEEFELLGQLPDPVPGDDLYYKSFKELYGTSTTEQYRPSLKDFKPRMTKTGKTKNAVIKIKYTMPFSPSAARAKNVGITVTCVECEKPRLLFSMKKLASKDWERLQRFLDTILYTCGTSFCNTCDLTKASNTLQQVSNLDVDSSSEISSSNNVKENEFNEINDIEGSDKDDEFGKNGEKLNETDEENSEQESYKSDEPEESDENEE</sequence>
<evidence type="ECO:0000256" key="1">
    <source>
        <dbReference type="SAM" id="MobiDB-lite"/>
    </source>
</evidence>
<name>A0A397W189_9GLOM</name>
<accession>A0A397W189</accession>
<dbReference type="OrthoDB" id="2359729at2759"/>
<proteinExistence type="predicted"/>